<protein>
    <recommendedName>
        <fullName evidence="7">Divalent metal cation transporter MntH</fullName>
    </recommendedName>
</protein>
<dbReference type="GO" id="GO:0015086">
    <property type="term" value="F:cadmium ion transmembrane transporter activity"/>
    <property type="evidence" value="ECO:0007669"/>
    <property type="project" value="TreeGrafter"/>
</dbReference>
<accession>A0AAE8JLZ4</accession>
<feature type="transmembrane region" description="Helical" evidence="7">
    <location>
        <begin position="283"/>
        <end position="313"/>
    </location>
</feature>
<dbReference type="PANTHER" id="PTHR11706:SF33">
    <property type="entry name" value="NATURAL RESISTANCE-ASSOCIATED MACROPHAGE PROTEIN 2"/>
    <property type="match status" value="1"/>
</dbReference>
<dbReference type="Proteomes" id="UP000285972">
    <property type="component" value="Unassembled WGS sequence"/>
</dbReference>
<comment type="similarity">
    <text evidence="7">Belongs to the NRAMP family.</text>
</comment>
<reference evidence="8 9" key="1">
    <citation type="submission" date="2016-09" db="EMBL/GenBank/DDBJ databases">
        <authorList>
            <person name="Doonan J."/>
            <person name="Pachebat J.A."/>
            <person name="Golyshin P.N."/>
            <person name="Denman S."/>
            <person name="Mcdonald J.E."/>
        </authorList>
    </citation>
    <scope>NUCLEOTIDE SEQUENCE [LARGE SCALE GENOMIC DNA]</scope>
    <source>
        <strain evidence="8 9">FRB141</strain>
    </source>
</reference>
<keyword evidence="7" id="KW-0406">Ion transport</keyword>
<name>A0AAE8JLZ4_9GAMM</name>
<comment type="subcellular location">
    <subcellularLocation>
        <location evidence="7">Cell membrane</location>
        <topology evidence="7">Multi-pass membrane protein</topology>
    </subcellularLocation>
    <subcellularLocation>
        <location evidence="1">Membrane</location>
        <topology evidence="1">Multi-pass membrane protein</topology>
    </subcellularLocation>
</comment>
<organism evidence="8 9">
    <name type="scientific">Brenneria goodwinii</name>
    <dbReference type="NCBI Taxonomy" id="1109412"/>
    <lineage>
        <taxon>Bacteria</taxon>
        <taxon>Pseudomonadati</taxon>
        <taxon>Pseudomonadota</taxon>
        <taxon>Gammaproteobacteria</taxon>
        <taxon>Enterobacterales</taxon>
        <taxon>Pectobacteriaceae</taxon>
        <taxon>Brenneria</taxon>
    </lineage>
</organism>
<evidence type="ECO:0000313" key="9">
    <source>
        <dbReference type="Proteomes" id="UP000285972"/>
    </source>
</evidence>
<dbReference type="GeneID" id="70907990"/>
<evidence type="ECO:0000256" key="3">
    <source>
        <dbReference type="ARBA" id="ARBA00022692"/>
    </source>
</evidence>
<comment type="caution">
    <text evidence="8">The sequence shown here is derived from an EMBL/GenBank/DDBJ whole genome shotgun (WGS) entry which is preliminary data.</text>
</comment>
<sequence>MPSSRVAESASRTSRKIKLSLMGPAFIAAIGYIDPGNFATNIQSGAAYGYTLLWVVVWANIMAMLIQLLSAKLGIATGKNLAELIRDRFPRPAVWAYWVQAEIIAMATDLAEFIGAAIGFKLLLGVSLLEGAILTGIATFLILMLQRRGQKPLEMVIGGLLLFVAAAYIVELVFSRPELAALTKGIVIPSLPTSEAVFLAAGVLGATIMPHVIYLHSSLTQHEGGHSRAERYSATKVDVAIAMTIAGFVNLAMMATAAAAFHYSGNQNIVDLDRAYLTLEPLLGKAAATIFGLSLVVAGLSSTVVGTLAGQVVMQGFVRFHIPLWVRRTVTMLPSFIVILSGMDPTRVLVVSQVILSFGIALALIPLLAFTGNRELMGNLVNSRLVQNAGKVIVVLVISLNLYLLIGSALGK</sequence>
<evidence type="ECO:0000256" key="2">
    <source>
        <dbReference type="ARBA" id="ARBA00022448"/>
    </source>
</evidence>
<feature type="transmembrane region" description="Helical" evidence="7">
    <location>
        <begin position="95"/>
        <end position="116"/>
    </location>
</feature>
<evidence type="ECO:0000256" key="5">
    <source>
        <dbReference type="ARBA" id="ARBA00022989"/>
    </source>
</evidence>
<feature type="transmembrane region" description="Helical" evidence="7">
    <location>
        <begin position="52"/>
        <end position="75"/>
    </location>
</feature>
<keyword evidence="5 7" id="KW-1133">Transmembrane helix</keyword>
<dbReference type="NCBIfam" id="NF037982">
    <property type="entry name" value="Nramp_1"/>
    <property type="match status" value="1"/>
</dbReference>
<dbReference type="GO" id="GO:0005384">
    <property type="term" value="F:manganese ion transmembrane transporter activity"/>
    <property type="evidence" value="ECO:0007669"/>
    <property type="project" value="TreeGrafter"/>
</dbReference>
<dbReference type="EMBL" id="MJLX01000055">
    <property type="protein sequence ID" value="RLM19406.1"/>
    <property type="molecule type" value="Genomic_DNA"/>
</dbReference>
<dbReference type="InterPro" id="IPR001046">
    <property type="entry name" value="NRAMP_fam"/>
</dbReference>
<keyword evidence="4 7" id="KW-0769">Symport</keyword>
<evidence type="ECO:0000313" key="8">
    <source>
        <dbReference type="EMBL" id="RLM19406.1"/>
    </source>
</evidence>
<feature type="transmembrane region" description="Helical" evidence="7">
    <location>
        <begin position="349"/>
        <end position="371"/>
    </location>
</feature>
<dbReference type="GO" id="GO:0046872">
    <property type="term" value="F:metal ion binding"/>
    <property type="evidence" value="ECO:0007669"/>
    <property type="project" value="UniProtKB-UniRule"/>
</dbReference>
<gene>
    <name evidence="7" type="primary">mntH</name>
    <name evidence="8" type="ORF">BIY26_17255</name>
</gene>
<dbReference type="HAMAP" id="MF_00221">
    <property type="entry name" value="NRAMP"/>
    <property type="match status" value="1"/>
</dbReference>
<dbReference type="PANTHER" id="PTHR11706">
    <property type="entry name" value="SOLUTE CARRIER PROTEIN FAMILY 11 MEMBER"/>
    <property type="match status" value="1"/>
</dbReference>
<dbReference type="KEGG" id="bgj:AWC36_14370"/>
<evidence type="ECO:0000256" key="7">
    <source>
        <dbReference type="HAMAP-Rule" id="MF_00221"/>
    </source>
</evidence>
<dbReference type="Pfam" id="PF01566">
    <property type="entry name" value="Nramp"/>
    <property type="match status" value="1"/>
</dbReference>
<dbReference type="GO" id="GO:0015293">
    <property type="term" value="F:symporter activity"/>
    <property type="evidence" value="ECO:0007669"/>
    <property type="project" value="UniProtKB-UniRule"/>
</dbReference>
<evidence type="ECO:0000256" key="4">
    <source>
        <dbReference type="ARBA" id="ARBA00022847"/>
    </source>
</evidence>
<evidence type="ECO:0000256" key="1">
    <source>
        <dbReference type="ARBA" id="ARBA00004141"/>
    </source>
</evidence>
<feature type="transmembrane region" description="Helical" evidence="7">
    <location>
        <begin position="155"/>
        <end position="176"/>
    </location>
</feature>
<dbReference type="NCBIfam" id="NF001923">
    <property type="entry name" value="PRK00701.1"/>
    <property type="match status" value="1"/>
</dbReference>
<keyword evidence="6 7" id="KW-0472">Membrane</keyword>
<dbReference type="AlphaFoldDB" id="A0AAE8JLZ4"/>
<dbReference type="NCBIfam" id="TIGR01197">
    <property type="entry name" value="nramp"/>
    <property type="match status" value="1"/>
</dbReference>
<feature type="transmembrane region" description="Helical" evidence="7">
    <location>
        <begin position="196"/>
        <end position="216"/>
    </location>
</feature>
<feature type="transmembrane region" description="Helical" evidence="7">
    <location>
        <begin position="325"/>
        <end position="343"/>
    </location>
</feature>
<keyword evidence="2 7" id="KW-0813">Transport</keyword>
<comment type="function">
    <text evidence="7">H(+)-stimulated, divalent metal cation uptake system.</text>
</comment>
<dbReference type="RefSeq" id="WP_048636090.1">
    <property type="nucleotide sequence ID" value="NZ_CGIG01000001.1"/>
</dbReference>
<keyword evidence="3 7" id="KW-0812">Transmembrane</keyword>
<feature type="transmembrane region" description="Helical" evidence="7">
    <location>
        <begin position="122"/>
        <end position="143"/>
    </location>
</feature>
<dbReference type="GO" id="GO:0034755">
    <property type="term" value="P:iron ion transmembrane transport"/>
    <property type="evidence" value="ECO:0007669"/>
    <property type="project" value="TreeGrafter"/>
</dbReference>
<evidence type="ECO:0000256" key="6">
    <source>
        <dbReference type="ARBA" id="ARBA00023136"/>
    </source>
</evidence>
<keyword evidence="7" id="KW-1003">Cell membrane</keyword>
<dbReference type="GO" id="GO:0005886">
    <property type="term" value="C:plasma membrane"/>
    <property type="evidence" value="ECO:0007669"/>
    <property type="project" value="UniProtKB-SubCell"/>
</dbReference>
<proteinExistence type="inferred from homology"/>
<feature type="transmembrane region" description="Helical" evidence="7">
    <location>
        <begin position="237"/>
        <end position="263"/>
    </location>
</feature>
<feature type="transmembrane region" description="Helical" evidence="7">
    <location>
        <begin position="21"/>
        <end position="40"/>
    </location>
</feature>
<feature type="transmembrane region" description="Helical" evidence="7">
    <location>
        <begin position="392"/>
        <end position="411"/>
    </location>
</feature>
<dbReference type="PRINTS" id="PR00447">
    <property type="entry name" value="NATRESASSCMP"/>
</dbReference>